<keyword evidence="3" id="KW-0479">Metal-binding</keyword>
<name>F4Q059_CACFS</name>
<dbReference type="SUPFAM" id="SSF102705">
    <property type="entry name" value="NIF3 (NGG1p interacting factor 3)-like"/>
    <property type="match status" value="1"/>
</dbReference>
<feature type="region of interest" description="Disordered" evidence="4">
    <location>
        <begin position="180"/>
        <end position="205"/>
    </location>
</feature>
<dbReference type="GeneID" id="14870807"/>
<feature type="compositionally biased region" description="Polar residues" evidence="4">
    <location>
        <begin position="180"/>
        <end position="196"/>
    </location>
</feature>
<dbReference type="Gene3D" id="3.40.1390.30">
    <property type="entry name" value="NIF3 (NGG1p interacting factor 3)-like"/>
    <property type="match status" value="2"/>
</dbReference>
<feature type="binding site" evidence="3">
    <location>
        <position position="381"/>
    </location>
    <ligand>
        <name>a divalent metal cation</name>
        <dbReference type="ChEBI" id="CHEBI:60240"/>
        <label>1</label>
    </ligand>
</feature>
<evidence type="ECO:0000256" key="4">
    <source>
        <dbReference type="SAM" id="MobiDB-lite"/>
    </source>
</evidence>
<evidence type="ECO:0000256" key="3">
    <source>
        <dbReference type="PIRSR" id="PIRSR602678-1"/>
    </source>
</evidence>
<sequence length="416" mass="46055">MITRLINRNNNNLISTLSILKFNNNRINNKLQTLYYSTTTTTTTMTSPNFKQIVSTLNSITPLELAGSWDNVGVLVEPSTASSTLIVDRIFLTNDLTEPVLDEAINAKCNMIISYHPPLFSQFKRITQQVTSQRIAIKAIENQIPIYSPHSSLDAINGGINDWIARSLLNHYLTNDNSSASPTNSTIKPIQPSQLPSSSSSSSDSHKLTINFKLALLSEESQKAKVSMISQLSNIYEGLRVSDYVIEITTSENKLAQLVRIIDSNSSIVESWNCNQLVLKFSNDLVGQGRIVTFDGQGLTIDQAIDCVKKLFDLKYVRLGRPLNGKEKRIKSIALCAGSGASVILSSKVDLYLTGELSHHEILEACAKGNYVIVCDHSNTERGYLKEYKTLLESKLNQPNLEIIISKLDSDPLSIV</sequence>
<dbReference type="NCBIfam" id="TIGR00486">
    <property type="entry name" value="YbgI_SA1388"/>
    <property type="match status" value="1"/>
</dbReference>
<dbReference type="GO" id="GO:0046872">
    <property type="term" value="F:metal ion binding"/>
    <property type="evidence" value="ECO:0007669"/>
    <property type="project" value="UniProtKB-KW"/>
</dbReference>
<dbReference type="Pfam" id="PF01784">
    <property type="entry name" value="DUF34_NIF3"/>
    <property type="match status" value="1"/>
</dbReference>
<evidence type="ECO:0000313" key="6">
    <source>
        <dbReference type="Proteomes" id="UP000007797"/>
    </source>
</evidence>
<dbReference type="InterPro" id="IPR002678">
    <property type="entry name" value="DUF34/NIF3"/>
</dbReference>
<dbReference type="OrthoDB" id="3345469at2759"/>
<dbReference type="FunFam" id="3.40.1390.30:FF:000001">
    <property type="entry name" value="GTP cyclohydrolase 1 type 2"/>
    <property type="match status" value="1"/>
</dbReference>
<evidence type="ECO:0000256" key="1">
    <source>
        <dbReference type="ARBA" id="ARBA00006964"/>
    </source>
</evidence>
<proteinExistence type="inferred from homology"/>
<feature type="binding site" evidence="3">
    <location>
        <position position="377"/>
    </location>
    <ligand>
        <name>a divalent metal cation</name>
        <dbReference type="ChEBI" id="CHEBI:60240"/>
        <label>1</label>
    </ligand>
</feature>
<gene>
    <name evidence="5" type="ORF">DFA_02478</name>
</gene>
<comment type="similarity">
    <text evidence="1">Belongs to the GTP cyclohydrolase I type 2/NIF3 family.</text>
</comment>
<feature type="binding site" evidence="3">
    <location>
        <position position="116"/>
    </location>
    <ligand>
        <name>a divalent metal cation</name>
        <dbReference type="ChEBI" id="CHEBI:60240"/>
        <label>1</label>
    </ligand>
</feature>
<feature type="binding site" evidence="3">
    <location>
        <position position="154"/>
    </location>
    <ligand>
        <name>a divalent metal cation</name>
        <dbReference type="ChEBI" id="CHEBI:60240"/>
        <label>1</label>
    </ligand>
</feature>
<dbReference type="RefSeq" id="XP_004357201.1">
    <property type="nucleotide sequence ID" value="XM_004357145.1"/>
</dbReference>
<dbReference type="PANTHER" id="PTHR13799:SF13">
    <property type="entry name" value="NIF3-LIKE PROTEIN 1"/>
    <property type="match status" value="1"/>
</dbReference>
<dbReference type="AlphaFoldDB" id="F4Q059"/>
<dbReference type="PIRSF" id="PIRSF037490">
    <property type="entry name" value="UCP037490_NIF3_euk"/>
    <property type="match status" value="1"/>
</dbReference>
<reference evidence="6" key="1">
    <citation type="journal article" date="2011" name="Genome Res.">
        <title>Phylogeny-wide analysis of social amoeba genomes highlights ancient origins for complex intercellular communication.</title>
        <authorList>
            <person name="Heidel A.J."/>
            <person name="Lawal H.M."/>
            <person name="Felder M."/>
            <person name="Schilde C."/>
            <person name="Helps N.R."/>
            <person name="Tunggal B."/>
            <person name="Rivero F."/>
            <person name="John U."/>
            <person name="Schleicher M."/>
            <person name="Eichinger L."/>
            <person name="Platzer M."/>
            <person name="Noegel A.A."/>
            <person name="Schaap P."/>
            <person name="Gloeckner G."/>
        </authorList>
    </citation>
    <scope>NUCLEOTIDE SEQUENCE [LARGE SCALE GENOMIC DNA]</scope>
    <source>
        <strain evidence="6">SH3</strain>
    </source>
</reference>
<evidence type="ECO:0000256" key="2">
    <source>
        <dbReference type="ARBA" id="ARBA00019069"/>
    </source>
</evidence>
<evidence type="ECO:0000313" key="5">
    <source>
        <dbReference type="EMBL" id="EGG18739.1"/>
    </source>
</evidence>
<dbReference type="KEGG" id="dfa:DFA_02478"/>
<dbReference type="EMBL" id="GL883017">
    <property type="protein sequence ID" value="EGG18739.1"/>
    <property type="molecule type" value="Genomic_DNA"/>
</dbReference>
<dbReference type="STRING" id="1054147.F4Q059"/>
<protein>
    <recommendedName>
        <fullName evidence="2">NIF3-like protein 1</fullName>
    </recommendedName>
</protein>
<organism evidence="5 6">
    <name type="scientific">Cavenderia fasciculata</name>
    <name type="common">Slime mold</name>
    <name type="synonym">Dictyostelium fasciculatum</name>
    <dbReference type="NCBI Taxonomy" id="261658"/>
    <lineage>
        <taxon>Eukaryota</taxon>
        <taxon>Amoebozoa</taxon>
        <taxon>Evosea</taxon>
        <taxon>Eumycetozoa</taxon>
        <taxon>Dictyostelia</taxon>
        <taxon>Acytosteliales</taxon>
        <taxon>Cavenderiaceae</taxon>
        <taxon>Cavenderia</taxon>
    </lineage>
</organism>
<accession>F4Q059</accession>
<keyword evidence="6" id="KW-1185">Reference proteome</keyword>
<dbReference type="InterPro" id="IPR017222">
    <property type="entry name" value="DUF34/NIF3_animal"/>
</dbReference>
<dbReference type="InterPro" id="IPR036069">
    <property type="entry name" value="DUF34/NIF3_sf"/>
</dbReference>
<dbReference type="PANTHER" id="PTHR13799">
    <property type="entry name" value="NGG1 INTERACTING FACTOR 3"/>
    <property type="match status" value="1"/>
</dbReference>
<dbReference type="GO" id="GO:0005739">
    <property type="term" value="C:mitochondrion"/>
    <property type="evidence" value="ECO:0007669"/>
    <property type="project" value="TreeGrafter"/>
</dbReference>
<dbReference type="Proteomes" id="UP000007797">
    <property type="component" value="Unassembled WGS sequence"/>
</dbReference>